<dbReference type="EMBL" id="JAESWC010000014">
    <property type="protein sequence ID" value="MBL4937421.1"/>
    <property type="molecule type" value="Genomic_DNA"/>
</dbReference>
<evidence type="ECO:0000313" key="1">
    <source>
        <dbReference type="EMBL" id="MBL4937421.1"/>
    </source>
</evidence>
<gene>
    <name evidence="1" type="ORF">JK636_17000</name>
</gene>
<evidence type="ECO:0000313" key="2">
    <source>
        <dbReference type="Proteomes" id="UP000632377"/>
    </source>
</evidence>
<accession>A0ABS1TDW4</accession>
<dbReference type="Proteomes" id="UP000632377">
    <property type="component" value="Unassembled WGS sequence"/>
</dbReference>
<organism evidence="1 2">
    <name type="scientific">Clostridium rhizosphaerae</name>
    <dbReference type="NCBI Taxonomy" id="2803861"/>
    <lineage>
        <taxon>Bacteria</taxon>
        <taxon>Bacillati</taxon>
        <taxon>Bacillota</taxon>
        <taxon>Clostridia</taxon>
        <taxon>Eubacteriales</taxon>
        <taxon>Clostridiaceae</taxon>
        <taxon>Clostridium</taxon>
    </lineage>
</organism>
<proteinExistence type="predicted"/>
<name>A0ABS1TDW4_9CLOT</name>
<sequence>MVKYLTQYSNRKDFFSGLKENEVFMYSYLDFKWEDIIKIAEENNVDVEYIKKGTDEYKQYGECAAKVLKIGGRIYEYKVGSEEVIKVEARDEAAARIKLVEKLFKNNYITLKKAN</sequence>
<comment type="caution">
    <text evidence="1">The sequence shown here is derived from an EMBL/GenBank/DDBJ whole genome shotgun (WGS) entry which is preliminary data.</text>
</comment>
<dbReference type="RefSeq" id="WP_202750172.1">
    <property type="nucleotide sequence ID" value="NZ_JAESWC010000014.1"/>
</dbReference>
<reference evidence="1 2" key="1">
    <citation type="submission" date="2021-01" db="EMBL/GenBank/DDBJ databases">
        <title>Genome public.</title>
        <authorList>
            <person name="Liu C."/>
            <person name="Sun Q."/>
        </authorList>
    </citation>
    <scope>NUCLEOTIDE SEQUENCE [LARGE SCALE GENOMIC DNA]</scope>
    <source>
        <strain evidence="1 2">YIM B02515</strain>
    </source>
</reference>
<protein>
    <submittedName>
        <fullName evidence="1">Uncharacterized protein</fullName>
    </submittedName>
</protein>
<keyword evidence="2" id="KW-1185">Reference proteome</keyword>